<comment type="similarity">
    <text evidence="1">Belongs to the UDP-glycosyltransferase family.</text>
</comment>
<evidence type="ECO:0008006" key="6">
    <source>
        <dbReference type="Google" id="ProtNLM"/>
    </source>
</evidence>
<name>A0A978VEX6_ZIZJJ</name>
<evidence type="ECO:0000256" key="1">
    <source>
        <dbReference type="ARBA" id="ARBA00009995"/>
    </source>
</evidence>
<evidence type="ECO:0000313" key="4">
    <source>
        <dbReference type="EMBL" id="KAH7528915.1"/>
    </source>
</evidence>
<gene>
    <name evidence="4" type="ORF">FEM48_Zijuj05G0128400</name>
</gene>
<dbReference type="PANTHER" id="PTHR48047">
    <property type="entry name" value="GLYCOSYLTRANSFERASE"/>
    <property type="match status" value="1"/>
</dbReference>
<dbReference type="AlphaFoldDB" id="A0A978VEX6"/>
<sequence length="362" mass="40112">MSTPITTVHVLVCPYPSSGHIIPLIDLTRRLLTRGLTVTFVVTPTNLPLLQPLLSSHPPSSLQPLVLSIPETTISTSHRLLSIIRATREHHFPALLDWFRSHPSPPVAIISDFFLGWTHHFAGEIGIKRLIFSPSGAISHCVSFSLWQDLPKIDNPDDVNSPISFPNVPNCPVYPWWQLNSVYRSGKEGDPDWELYRSINQANKASWGAVLNSFADLEGVYLEHLKKEMGHDRVWAVGPLLPPSDDDDDDVGPFDRGGSSSLPSHESHIFDDLTDGCVDCRTGTQRGPLYLVYQLGVGFRVGEESKIIPRPIELSSLLVESLDENRPEWGRAKELSDKALGAVKGGSSDKDLDDLVKRLSEL</sequence>
<accession>A0A978VEX6</accession>
<dbReference type="Gene3D" id="3.40.50.2000">
    <property type="entry name" value="Glycogen Phosphorylase B"/>
    <property type="match status" value="1"/>
</dbReference>
<dbReference type="EMBL" id="JAEACU010000005">
    <property type="protein sequence ID" value="KAH7528915.1"/>
    <property type="molecule type" value="Genomic_DNA"/>
</dbReference>
<dbReference type="SUPFAM" id="SSF53756">
    <property type="entry name" value="UDP-Glycosyltransferase/glycogen phosphorylase"/>
    <property type="match status" value="1"/>
</dbReference>
<reference evidence="4" key="1">
    <citation type="journal article" date="2021" name="Front. Plant Sci.">
        <title>Chromosome-Scale Genome Assembly for Chinese Sour Jujube and Insights Into Its Genome Evolution and Domestication Signature.</title>
        <authorList>
            <person name="Shen L.-Y."/>
            <person name="Luo H."/>
            <person name="Wang X.-L."/>
            <person name="Wang X.-M."/>
            <person name="Qiu X.-J."/>
            <person name="Liu H."/>
            <person name="Zhou S.-S."/>
            <person name="Jia K.-H."/>
            <person name="Nie S."/>
            <person name="Bao Y.-T."/>
            <person name="Zhang R.-G."/>
            <person name="Yun Q.-Z."/>
            <person name="Chai Y.-H."/>
            <person name="Lu J.-Y."/>
            <person name="Li Y."/>
            <person name="Zhao S.-W."/>
            <person name="Mao J.-F."/>
            <person name="Jia S.-G."/>
            <person name="Mao Y.-M."/>
        </authorList>
    </citation>
    <scope>NUCLEOTIDE SEQUENCE</scope>
    <source>
        <strain evidence="4">AT0</strain>
        <tissue evidence="4">Leaf</tissue>
    </source>
</reference>
<evidence type="ECO:0000256" key="2">
    <source>
        <dbReference type="ARBA" id="ARBA00022676"/>
    </source>
</evidence>
<keyword evidence="2" id="KW-0328">Glycosyltransferase</keyword>
<comment type="caution">
    <text evidence="4">The sequence shown here is derived from an EMBL/GenBank/DDBJ whole genome shotgun (WGS) entry which is preliminary data.</text>
</comment>
<evidence type="ECO:0000313" key="5">
    <source>
        <dbReference type="Proteomes" id="UP000813462"/>
    </source>
</evidence>
<dbReference type="PANTHER" id="PTHR48047:SF118">
    <property type="entry name" value="HEXOSYLTRANSFERASE-RELATED"/>
    <property type="match status" value="1"/>
</dbReference>
<dbReference type="Proteomes" id="UP000813462">
    <property type="component" value="Unassembled WGS sequence"/>
</dbReference>
<feature type="region of interest" description="Disordered" evidence="3">
    <location>
        <begin position="241"/>
        <end position="265"/>
    </location>
</feature>
<protein>
    <recommendedName>
        <fullName evidence="6">UDP-glycosyltransferase 89B2-like</fullName>
    </recommendedName>
</protein>
<evidence type="ECO:0000256" key="3">
    <source>
        <dbReference type="SAM" id="MobiDB-lite"/>
    </source>
</evidence>
<organism evidence="4 5">
    <name type="scientific">Ziziphus jujuba var. spinosa</name>
    <dbReference type="NCBI Taxonomy" id="714518"/>
    <lineage>
        <taxon>Eukaryota</taxon>
        <taxon>Viridiplantae</taxon>
        <taxon>Streptophyta</taxon>
        <taxon>Embryophyta</taxon>
        <taxon>Tracheophyta</taxon>
        <taxon>Spermatophyta</taxon>
        <taxon>Magnoliopsida</taxon>
        <taxon>eudicotyledons</taxon>
        <taxon>Gunneridae</taxon>
        <taxon>Pentapetalae</taxon>
        <taxon>rosids</taxon>
        <taxon>fabids</taxon>
        <taxon>Rosales</taxon>
        <taxon>Rhamnaceae</taxon>
        <taxon>Paliureae</taxon>
        <taxon>Ziziphus</taxon>
    </lineage>
</organism>
<keyword evidence="2" id="KW-0808">Transferase</keyword>
<dbReference type="GO" id="GO:0035251">
    <property type="term" value="F:UDP-glucosyltransferase activity"/>
    <property type="evidence" value="ECO:0007669"/>
    <property type="project" value="TreeGrafter"/>
</dbReference>
<proteinExistence type="inferred from homology"/>